<dbReference type="Pfam" id="PF02355">
    <property type="entry name" value="SecD_SecF_C"/>
    <property type="match status" value="1"/>
</dbReference>
<feature type="transmembrane region" description="Helical" evidence="1">
    <location>
        <begin position="169"/>
        <end position="189"/>
    </location>
</feature>
<evidence type="ECO:0000259" key="2">
    <source>
        <dbReference type="Pfam" id="PF02355"/>
    </source>
</evidence>
<dbReference type="SUPFAM" id="SSF82866">
    <property type="entry name" value="Multidrug efflux transporter AcrB transmembrane domain"/>
    <property type="match status" value="1"/>
</dbReference>
<name>A0A9D1E7L4_9FIRM</name>
<dbReference type="Gene3D" id="1.20.1640.10">
    <property type="entry name" value="Multidrug efflux transporter AcrB transmembrane domain"/>
    <property type="match status" value="1"/>
</dbReference>
<feature type="transmembrane region" description="Helical" evidence="1">
    <location>
        <begin position="250"/>
        <end position="271"/>
    </location>
</feature>
<dbReference type="AlphaFoldDB" id="A0A9D1E7L4"/>
<keyword evidence="1" id="KW-0472">Membrane</keyword>
<reference evidence="3" key="1">
    <citation type="submission" date="2020-10" db="EMBL/GenBank/DDBJ databases">
        <authorList>
            <person name="Gilroy R."/>
        </authorList>
    </citation>
    <scope>NUCLEOTIDE SEQUENCE</scope>
    <source>
        <strain evidence="3">ChiW16-3235</strain>
    </source>
</reference>
<keyword evidence="1" id="KW-0812">Transmembrane</keyword>
<feature type="domain" description="Protein export membrane protein SecD/SecF C-terminal" evidence="2">
    <location>
        <begin position="130"/>
        <end position="292"/>
    </location>
</feature>
<gene>
    <name evidence="3" type="ORF">IAB94_05865</name>
</gene>
<feature type="transmembrane region" description="Helical" evidence="1">
    <location>
        <begin position="12"/>
        <end position="33"/>
    </location>
</feature>
<feature type="transmembrane region" description="Helical" evidence="1">
    <location>
        <begin position="195"/>
        <end position="217"/>
    </location>
</feature>
<evidence type="ECO:0000313" key="3">
    <source>
        <dbReference type="EMBL" id="HIR67554.1"/>
    </source>
</evidence>
<dbReference type="Proteomes" id="UP000823913">
    <property type="component" value="Unassembled WGS sequence"/>
</dbReference>
<accession>A0A9D1E7L4</accession>
<comment type="caution">
    <text evidence="3">The sequence shown here is derived from an EMBL/GenBank/DDBJ whole genome shotgun (WGS) entry which is preliminary data.</text>
</comment>
<organism evidence="3 4">
    <name type="scientific">Candidatus Coproplasma avicola</name>
    <dbReference type="NCBI Taxonomy" id="2840744"/>
    <lineage>
        <taxon>Bacteria</taxon>
        <taxon>Bacillati</taxon>
        <taxon>Bacillota</taxon>
        <taxon>Clostridia</taxon>
        <taxon>Eubacteriales</taxon>
        <taxon>Candidatus Coproplasma</taxon>
    </lineage>
</organism>
<evidence type="ECO:0000256" key="1">
    <source>
        <dbReference type="SAM" id="Phobius"/>
    </source>
</evidence>
<evidence type="ECO:0000313" key="4">
    <source>
        <dbReference type="Proteomes" id="UP000823913"/>
    </source>
</evidence>
<dbReference type="EMBL" id="DVHK01000117">
    <property type="protein sequence ID" value="HIR67554.1"/>
    <property type="molecule type" value="Genomic_DNA"/>
</dbReference>
<keyword evidence="1" id="KW-1133">Transmembrane helix</keyword>
<sequence length="313" mass="32868">MNKIIKLRHIALIITVVIIAIGMAVGTICHFVSNGFFNYGDEFASYKSVTVTTSVPEDVSGNAAKSIAQDALSSLGAYEVSFSQGTGHTPNTVIYKFYTSVSDESLSSAVGALEQAFDEQGLEDATAVFNVNTSVPEGLHQLNFFAIALASAVVFQAIYFAIRYKIGMALSSLGTQLAAVGVYASLLAITRCPVGLEAIAFAALTVVITMICNGVLFDKIKKSYKDEANAKVENLALITESAQATWKTGAIICVAAIIAIVVFGIFAVIASPSAATLAPFAASIISVLAAAYASEVFAPATYSLINAMDRRVK</sequence>
<protein>
    <recommendedName>
        <fullName evidence="2">Protein export membrane protein SecD/SecF C-terminal domain-containing protein</fullName>
    </recommendedName>
</protein>
<reference evidence="3" key="2">
    <citation type="journal article" date="2021" name="PeerJ">
        <title>Extensive microbial diversity within the chicken gut microbiome revealed by metagenomics and culture.</title>
        <authorList>
            <person name="Gilroy R."/>
            <person name="Ravi A."/>
            <person name="Getino M."/>
            <person name="Pursley I."/>
            <person name="Horton D.L."/>
            <person name="Alikhan N.F."/>
            <person name="Baker D."/>
            <person name="Gharbi K."/>
            <person name="Hall N."/>
            <person name="Watson M."/>
            <person name="Adriaenssens E.M."/>
            <person name="Foster-Nyarko E."/>
            <person name="Jarju S."/>
            <person name="Secka A."/>
            <person name="Antonio M."/>
            <person name="Oren A."/>
            <person name="Chaudhuri R.R."/>
            <person name="La Ragione R."/>
            <person name="Hildebrand F."/>
            <person name="Pallen M.J."/>
        </authorList>
    </citation>
    <scope>NUCLEOTIDE SEQUENCE</scope>
    <source>
        <strain evidence="3">ChiW16-3235</strain>
    </source>
</reference>
<feature type="transmembrane region" description="Helical" evidence="1">
    <location>
        <begin position="142"/>
        <end position="162"/>
    </location>
</feature>
<proteinExistence type="predicted"/>
<feature type="transmembrane region" description="Helical" evidence="1">
    <location>
        <begin position="277"/>
        <end position="305"/>
    </location>
</feature>
<dbReference type="InterPro" id="IPR048634">
    <property type="entry name" value="SecD_SecF_C"/>
</dbReference>